<dbReference type="EMBL" id="JBFTEZ010000002">
    <property type="protein sequence ID" value="MEX6464231.1"/>
    <property type="molecule type" value="Genomic_DNA"/>
</dbReference>
<gene>
    <name evidence="9" type="ORF">AB6N35_07670</name>
</gene>
<comment type="caution">
    <text evidence="9">The sequence shown here is derived from an EMBL/GenBank/DDBJ whole genome shotgun (WGS) entry which is preliminary data.</text>
</comment>
<keyword evidence="6" id="KW-1133">Transmembrane helix</keyword>
<keyword evidence="4" id="KW-0186">Copper</keyword>
<dbReference type="InterPro" id="IPR007348">
    <property type="entry name" value="CopC_dom"/>
</dbReference>
<proteinExistence type="predicted"/>
<evidence type="ECO:0000256" key="3">
    <source>
        <dbReference type="ARBA" id="ARBA00022729"/>
    </source>
</evidence>
<feature type="compositionally biased region" description="Acidic residues" evidence="5">
    <location>
        <begin position="161"/>
        <end position="175"/>
    </location>
</feature>
<feature type="domain" description="CopC" evidence="8">
    <location>
        <begin position="23"/>
        <end position="116"/>
    </location>
</feature>
<evidence type="ECO:0000256" key="4">
    <source>
        <dbReference type="ARBA" id="ARBA00023008"/>
    </source>
</evidence>
<evidence type="ECO:0000256" key="2">
    <source>
        <dbReference type="ARBA" id="ARBA00022723"/>
    </source>
</evidence>
<comment type="subcellular location">
    <subcellularLocation>
        <location evidence="1">Cell envelope</location>
    </subcellularLocation>
</comment>
<sequence>MAAALLGGVTAPAVLLAPVAAAHSVLISVDPEDGSQLDAAPEQIVLTFNEEVNQNFASVAVTAGDDRTNRVTGEPMVDGETVTARVDDLAPGAYTVGYRVTSADGHVVSGSSVFTVAGAEGGAGAGEAGGEGGAAGGEGGAGAEGSAAGGATAADAGGESADADATEADVADETSGESSGVNPVIWAVGGLAVLLIGGAFVLLRRGRGSGS</sequence>
<protein>
    <submittedName>
        <fullName evidence="9">Copper resistance CopC family protein</fullName>
    </submittedName>
</protein>
<keyword evidence="6" id="KW-0812">Transmembrane</keyword>
<evidence type="ECO:0000256" key="1">
    <source>
        <dbReference type="ARBA" id="ARBA00004196"/>
    </source>
</evidence>
<dbReference type="Pfam" id="PF04234">
    <property type="entry name" value="CopC"/>
    <property type="match status" value="1"/>
</dbReference>
<evidence type="ECO:0000313" key="10">
    <source>
        <dbReference type="Proteomes" id="UP001560293"/>
    </source>
</evidence>
<dbReference type="RefSeq" id="WP_244881630.1">
    <property type="nucleotide sequence ID" value="NZ_JALXSM010000003.1"/>
</dbReference>
<reference evidence="10" key="1">
    <citation type="submission" date="2024-07" db="EMBL/GenBank/DDBJ databases">
        <title>Pseudomonas strain that inhibits Aeromonas fish pathogens.</title>
        <authorList>
            <person name="Wildschutte H."/>
        </authorList>
    </citation>
    <scope>NUCLEOTIDE SEQUENCE [LARGE SCALE GENOMIC DNA]</scope>
    <source>
        <strain evidence="10">n60</strain>
    </source>
</reference>
<evidence type="ECO:0000259" key="8">
    <source>
        <dbReference type="Pfam" id="PF04234"/>
    </source>
</evidence>
<feature type="compositionally biased region" description="Gly residues" evidence="5">
    <location>
        <begin position="125"/>
        <end position="143"/>
    </location>
</feature>
<dbReference type="InterPro" id="IPR014755">
    <property type="entry name" value="Cu-Rt/internalin_Ig-like"/>
</dbReference>
<dbReference type="Proteomes" id="UP001560293">
    <property type="component" value="Unassembled WGS sequence"/>
</dbReference>
<feature type="chain" id="PRO_5045296279" evidence="7">
    <location>
        <begin position="23"/>
        <end position="211"/>
    </location>
</feature>
<evidence type="ECO:0000256" key="7">
    <source>
        <dbReference type="SAM" id="SignalP"/>
    </source>
</evidence>
<dbReference type="SUPFAM" id="SSF81296">
    <property type="entry name" value="E set domains"/>
    <property type="match status" value="1"/>
</dbReference>
<keyword evidence="2" id="KW-0479">Metal-binding</keyword>
<keyword evidence="10" id="KW-1185">Reference proteome</keyword>
<feature type="region of interest" description="Disordered" evidence="5">
    <location>
        <begin position="125"/>
        <end position="179"/>
    </location>
</feature>
<dbReference type="Gene3D" id="2.60.40.1220">
    <property type="match status" value="1"/>
</dbReference>
<dbReference type="PANTHER" id="PTHR34820">
    <property type="entry name" value="INNER MEMBRANE PROTEIN YEBZ"/>
    <property type="match status" value="1"/>
</dbReference>
<feature type="transmembrane region" description="Helical" evidence="6">
    <location>
        <begin position="184"/>
        <end position="203"/>
    </location>
</feature>
<accession>A0ABV3YKB9</accession>
<dbReference type="InterPro" id="IPR014756">
    <property type="entry name" value="Ig_E-set"/>
</dbReference>
<keyword evidence="6" id="KW-0472">Membrane</keyword>
<evidence type="ECO:0000256" key="6">
    <source>
        <dbReference type="SAM" id="Phobius"/>
    </source>
</evidence>
<dbReference type="PANTHER" id="PTHR34820:SF4">
    <property type="entry name" value="INNER MEMBRANE PROTEIN YEBZ"/>
    <property type="match status" value="1"/>
</dbReference>
<organism evidence="9 10">
    <name type="scientific">Dietzia cinnamea</name>
    <dbReference type="NCBI Taxonomy" id="321318"/>
    <lineage>
        <taxon>Bacteria</taxon>
        <taxon>Bacillati</taxon>
        <taxon>Actinomycetota</taxon>
        <taxon>Actinomycetes</taxon>
        <taxon>Mycobacteriales</taxon>
        <taxon>Dietziaceae</taxon>
        <taxon>Dietzia</taxon>
    </lineage>
</organism>
<feature type="compositionally biased region" description="Low complexity" evidence="5">
    <location>
        <begin position="144"/>
        <end position="160"/>
    </location>
</feature>
<evidence type="ECO:0000313" key="9">
    <source>
        <dbReference type="EMBL" id="MEX6464231.1"/>
    </source>
</evidence>
<feature type="signal peptide" evidence="7">
    <location>
        <begin position="1"/>
        <end position="22"/>
    </location>
</feature>
<dbReference type="InterPro" id="IPR032694">
    <property type="entry name" value="CopC/D"/>
</dbReference>
<evidence type="ECO:0000256" key="5">
    <source>
        <dbReference type="SAM" id="MobiDB-lite"/>
    </source>
</evidence>
<keyword evidence="3 7" id="KW-0732">Signal</keyword>
<name>A0ABV3YKB9_9ACTN</name>